<feature type="chain" id="PRO_5007284384" description="Secreted protein" evidence="2">
    <location>
        <begin position="20"/>
        <end position="86"/>
    </location>
</feature>
<feature type="transmembrane region" description="Helical" evidence="1">
    <location>
        <begin position="43"/>
        <end position="62"/>
    </location>
</feature>
<dbReference type="AlphaFoldDB" id="A0A131YA77"/>
<name>A0A131YA77_RHIAP</name>
<evidence type="ECO:0000256" key="1">
    <source>
        <dbReference type="SAM" id="Phobius"/>
    </source>
</evidence>
<keyword evidence="1" id="KW-0812">Transmembrane</keyword>
<feature type="signal peptide" evidence="2">
    <location>
        <begin position="1"/>
        <end position="19"/>
    </location>
</feature>
<evidence type="ECO:0000256" key="2">
    <source>
        <dbReference type="SAM" id="SignalP"/>
    </source>
</evidence>
<proteinExistence type="predicted"/>
<keyword evidence="2" id="KW-0732">Signal</keyword>
<organism evidence="3">
    <name type="scientific">Rhipicephalus appendiculatus</name>
    <name type="common">Brown ear tick</name>
    <dbReference type="NCBI Taxonomy" id="34631"/>
    <lineage>
        <taxon>Eukaryota</taxon>
        <taxon>Metazoa</taxon>
        <taxon>Ecdysozoa</taxon>
        <taxon>Arthropoda</taxon>
        <taxon>Chelicerata</taxon>
        <taxon>Arachnida</taxon>
        <taxon>Acari</taxon>
        <taxon>Parasitiformes</taxon>
        <taxon>Ixodida</taxon>
        <taxon>Ixodoidea</taxon>
        <taxon>Ixodidae</taxon>
        <taxon>Rhipicephalinae</taxon>
        <taxon>Rhipicephalus</taxon>
        <taxon>Rhipicephalus</taxon>
    </lineage>
</organism>
<keyword evidence="1" id="KW-0472">Membrane</keyword>
<protein>
    <recommendedName>
        <fullName evidence="4">Secreted protein</fullName>
    </recommendedName>
</protein>
<evidence type="ECO:0000313" key="3">
    <source>
        <dbReference type="EMBL" id="JAP76223.1"/>
    </source>
</evidence>
<keyword evidence="1" id="KW-1133">Transmembrane helix</keyword>
<dbReference type="EMBL" id="GEDV01012334">
    <property type="protein sequence ID" value="JAP76223.1"/>
    <property type="molecule type" value="Transcribed_RNA"/>
</dbReference>
<sequence length="86" mass="9943">MRFMRCVSLFSCLVKPFLAALTAYVDRNWYDKREVDSVLWPLHGADCAFLIVCLICHCIKAATPAMLTTRYLFLVCFIKILTIKHL</sequence>
<reference evidence="3" key="1">
    <citation type="journal article" date="2016" name="Ticks Tick Borne Dis.">
        <title>De novo assembly and annotation of the salivary gland transcriptome of Rhipicephalus appendiculatus male and female ticks during blood feeding.</title>
        <authorList>
            <person name="de Castro M.H."/>
            <person name="de Klerk D."/>
            <person name="Pienaar R."/>
            <person name="Latif A.A."/>
            <person name="Rees D.J."/>
            <person name="Mans B.J."/>
        </authorList>
    </citation>
    <scope>NUCLEOTIDE SEQUENCE</scope>
    <source>
        <tissue evidence="3">Salivary glands</tissue>
    </source>
</reference>
<evidence type="ECO:0008006" key="4">
    <source>
        <dbReference type="Google" id="ProtNLM"/>
    </source>
</evidence>
<accession>A0A131YA77</accession>